<proteinExistence type="predicted"/>
<evidence type="ECO:0000313" key="3">
    <source>
        <dbReference type="Proteomes" id="UP001497382"/>
    </source>
</evidence>
<evidence type="ECO:0000256" key="1">
    <source>
        <dbReference type="SAM" id="MobiDB-lite"/>
    </source>
</evidence>
<name>A0AAV2ABC8_9ARAC</name>
<comment type="caution">
    <text evidence="2">The sequence shown here is derived from an EMBL/GenBank/DDBJ whole genome shotgun (WGS) entry which is preliminary data.</text>
</comment>
<reference evidence="2 3" key="1">
    <citation type="submission" date="2024-04" db="EMBL/GenBank/DDBJ databases">
        <authorList>
            <person name="Rising A."/>
            <person name="Reimegard J."/>
            <person name="Sonavane S."/>
            <person name="Akerstrom W."/>
            <person name="Nylinder S."/>
            <person name="Hedman E."/>
            <person name="Kallberg Y."/>
        </authorList>
    </citation>
    <scope>NUCLEOTIDE SEQUENCE [LARGE SCALE GENOMIC DNA]</scope>
</reference>
<accession>A0AAV2ABC8</accession>
<sequence length="62" mass="7224">MRAKTSQAPLESRGENPFMRQNTKKDINVHALYTKEKSSDTRTERMMTTDDDEEEEEDSKEG</sequence>
<evidence type="ECO:0000313" key="2">
    <source>
        <dbReference type="EMBL" id="CAL1280395.1"/>
    </source>
</evidence>
<feature type="compositionally biased region" description="Acidic residues" evidence="1">
    <location>
        <begin position="49"/>
        <end position="62"/>
    </location>
</feature>
<gene>
    <name evidence="2" type="ORF">LARSCL_LOCUS10944</name>
</gene>
<organism evidence="2 3">
    <name type="scientific">Larinioides sclopetarius</name>
    <dbReference type="NCBI Taxonomy" id="280406"/>
    <lineage>
        <taxon>Eukaryota</taxon>
        <taxon>Metazoa</taxon>
        <taxon>Ecdysozoa</taxon>
        <taxon>Arthropoda</taxon>
        <taxon>Chelicerata</taxon>
        <taxon>Arachnida</taxon>
        <taxon>Araneae</taxon>
        <taxon>Araneomorphae</taxon>
        <taxon>Entelegynae</taxon>
        <taxon>Araneoidea</taxon>
        <taxon>Araneidae</taxon>
        <taxon>Larinioides</taxon>
    </lineage>
</organism>
<dbReference type="Proteomes" id="UP001497382">
    <property type="component" value="Unassembled WGS sequence"/>
</dbReference>
<dbReference type="EMBL" id="CAXIEN010000131">
    <property type="protein sequence ID" value="CAL1280395.1"/>
    <property type="molecule type" value="Genomic_DNA"/>
</dbReference>
<feature type="compositionally biased region" description="Basic and acidic residues" evidence="1">
    <location>
        <begin position="23"/>
        <end position="48"/>
    </location>
</feature>
<protein>
    <submittedName>
        <fullName evidence="2">Uncharacterized protein</fullName>
    </submittedName>
</protein>
<dbReference type="AlphaFoldDB" id="A0AAV2ABC8"/>
<keyword evidence="3" id="KW-1185">Reference proteome</keyword>
<feature type="region of interest" description="Disordered" evidence="1">
    <location>
        <begin position="1"/>
        <end position="62"/>
    </location>
</feature>